<sequence>MLSDLVLSRSLSYLALTSAIVDELRNISSQEELASLMQAITRAMDFRHYALIHHDDLRVPRGDLVDFKDYPAAIAERLIGERRYRRDPVIRGCIFASGAFLWSDLPRIIDIDRQDRRSLEIGAQEGLNEGITVPYVRLGDRMGSCTFAGTDKPDQADRFLGAAQMVGIFAFQAALHLRSGERPPAPATPKLHPRPRDCVVLAGRGYSNKQIARALTLTPRTVDGYLTRARQLFDAHDRTELVVCAVLAGEVELHELKRRQPE</sequence>
<protein>
    <submittedName>
        <fullName evidence="5">LuxR family transcriptional regulator</fullName>
    </submittedName>
</protein>
<proteinExistence type="predicted"/>
<dbReference type="SMART" id="SM00421">
    <property type="entry name" value="HTH_LUXR"/>
    <property type="match status" value="1"/>
</dbReference>
<evidence type="ECO:0000256" key="3">
    <source>
        <dbReference type="ARBA" id="ARBA00023163"/>
    </source>
</evidence>
<dbReference type="PROSITE" id="PS50043">
    <property type="entry name" value="HTH_LUXR_2"/>
    <property type="match status" value="1"/>
</dbReference>
<name>A0ABS6BIJ7_9SPHN</name>
<evidence type="ECO:0000256" key="1">
    <source>
        <dbReference type="ARBA" id="ARBA00023015"/>
    </source>
</evidence>
<dbReference type="PANTHER" id="PTHR44688">
    <property type="entry name" value="DNA-BINDING TRANSCRIPTIONAL ACTIVATOR DEVR_DOSR"/>
    <property type="match status" value="1"/>
</dbReference>
<evidence type="ECO:0000259" key="4">
    <source>
        <dbReference type="PROSITE" id="PS50043"/>
    </source>
</evidence>
<comment type="caution">
    <text evidence="5">The sequence shown here is derived from an EMBL/GenBank/DDBJ whole genome shotgun (WGS) entry which is preliminary data.</text>
</comment>
<organism evidence="5 6">
    <name type="scientific">Sphingomonas quercus</name>
    <dbReference type="NCBI Taxonomy" id="2842451"/>
    <lineage>
        <taxon>Bacteria</taxon>
        <taxon>Pseudomonadati</taxon>
        <taxon>Pseudomonadota</taxon>
        <taxon>Alphaproteobacteria</taxon>
        <taxon>Sphingomonadales</taxon>
        <taxon>Sphingomonadaceae</taxon>
        <taxon>Sphingomonas</taxon>
    </lineage>
</organism>
<dbReference type="Proteomes" id="UP000776276">
    <property type="component" value="Unassembled WGS sequence"/>
</dbReference>
<evidence type="ECO:0000313" key="5">
    <source>
        <dbReference type="EMBL" id="MBU3077636.1"/>
    </source>
</evidence>
<reference evidence="5 6" key="1">
    <citation type="submission" date="2021-06" db="EMBL/GenBank/DDBJ databases">
        <title>Sphingomonas sp. XMGL2, whole genome shotgun sequencing project.</title>
        <authorList>
            <person name="Zhao G."/>
            <person name="Shen L."/>
        </authorList>
    </citation>
    <scope>NUCLEOTIDE SEQUENCE [LARGE SCALE GENOMIC DNA]</scope>
    <source>
        <strain evidence="5 6">XMGL2</strain>
    </source>
</reference>
<dbReference type="PANTHER" id="PTHR44688:SF16">
    <property type="entry name" value="DNA-BINDING TRANSCRIPTIONAL ACTIVATOR DEVR_DOSR"/>
    <property type="match status" value="1"/>
</dbReference>
<keyword evidence="1" id="KW-0805">Transcription regulation</keyword>
<dbReference type="Pfam" id="PF03472">
    <property type="entry name" value="Autoind_bind"/>
    <property type="match status" value="1"/>
</dbReference>
<dbReference type="InterPro" id="IPR000792">
    <property type="entry name" value="Tscrpt_reg_LuxR_C"/>
</dbReference>
<dbReference type="EMBL" id="JAHKRT010000003">
    <property type="protein sequence ID" value="MBU3077636.1"/>
    <property type="molecule type" value="Genomic_DNA"/>
</dbReference>
<keyword evidence="2" id="KW-0238">DNA-binding</keyword>
<dbReference type="Pfam" id="PF00196">
    <property type="entry name" value="GerE"/>
    <property type="match status" value="1"/>
</dbReference>
<gene>
    <name evidence="5" type="ORF">KOF26_07115</name>
</gene>
<keyword evidence="6" id="KW-1185">Reference proteome</keyword>
<dbReference type="CDD" id="cd06170">
    <property type="entry name" value="LuxR_C_like"/>
    <property type="match status" value="1"/>
</dbReference>
<dbReference type="RefSeq" id="WP_216322403.1">
    <property type="nucleotide sequence ID" value="NZ_JAHKRT010000003.1"/>
</dbReference>
<evidence type="ECO:0000256" key="2">
    <source>
        <dbReference type="ARBA" id="ARBA00023125"/>
    </source>
</evidence>
<accession>A0ABS6BIJ7</accession>
<dbReference type="InterPro" id="IPR005143">
    <property type="entry name" value="TF_LuxR_autoind-bd_dom"/>
</dbReference>
<keyword evidence="3" id="KW-0804">Transcription</keyword>
<evidence type="ECO:0000313" key="6">
    <source>
        <dbReference type="Proteomes" id="UP000776276"/>
    </source>
</evidence>
<feature type="domain" description="HTH luxR-type" evidence="4">
    <location>
        <begin position="184"/>
        <end position="249"/>
    </location>
</feature>